<accession>A0A4U2YLX2</accession>
<dbReference type="PANTHER" id="PTHR33406:SF13">
    <property type="entry name" value="MEMBRANE PROTEIN YDFJ"/>
    <property type="match status" value="1"/>
</dbReference>
<evidence type="ECO:0000256" key="5">
    <source>
        <dbReference type="ARBA" id="ARBA00023136"/>
    </source>
</evidence>
<feature type="transmembrane region" description="Helical" evidence="7">
    <location>
        <begin position="194"/>
        <end position="215"/>
    </location>
</feature>
<dbReference type="OrthoDB" id="7051771at2"/>
<dbReference type="GO" id="GO:0005886">
    <property type="term" value="C:plasma membrane"/>
    <property type="evidence" value="ECO:0007669"/>
    <property type="project" value="UniProtKB-SubCell"/>
</dbReference>
<feature type="domain" description="Membrane transport protein MMPL" evidence="8">
    <location>
        <begin position="88"/>
        <end position="327"/>
    </location>
</feature>
<evidence type="ECO:0000256" key="4">
    <source>
        <dbReference type="ARBA" id="ARBA00022989"/>
    </source>
</evidence>
<dbReference type="EMBL" id="SZPY01000002">
    <property type="protein sequence ID" value="TKI62178.1"/>
    <property type="molecule type" value="Genomic_DNA"/>
</dbReference>
<dbReference type="SUPFAM" id="SSF82866">
    <property type="entry name" value="Multidrug efflux transporter AcrB transmembrane domain"/>
    <property type="match status" value="2"/>
</dbReference>
<feature type="transmembrane region" description="Helical" evidence="7">
    <location>
        <begin position="168"/>
        <end position="187"/>
    </location>
</feature>
<evidence type="ECO:0000256" key="1">
    <source>
        <dbReference type="ARBA" id="ARBA00004651"/>
    </source>
</evidence>
<dbReference type="AlphaFoldDB" id="A0A4U2YLX2"/>
<protein>
    <submittedName>
        <fullName evidence="9">MMPL family transporter</fullName>
    </submittedName>
</protein>
<feature type="transmembrane region" description="Helical" evidence="7">
    <location>
        <begin position="597"/>
        <end position="615"/>
    </location>
</feature>
<dbReference type="Pfam" id="PF03176">
    <property type="entry name" value="MMPL"/>
    <property type="match status" value="2"/>
</dbReference>
<keyword evidence="10" id="KW-1185">Reference proteome</keyword>
<feature type="transmembrane region" description="Helical" evidence="7">
    <location>
        <begin position="294"/>
        <end position="323"/>
    </location>
</feature>
<feature type="transmembrane region" description="Helical" evidence="7">
    <location>
        <begin position="354"/>
        <end position="373"/>
    </location>
</feature>
<reference evidence="9 10" key="1">
    <citation type="submission" date="2019-04" db="EMBL/GenBank/DDBJ databases">
        <authorList>
            <person name="Dong K."/>
        </authorList>
    </citation>
    <scope>NUCLEOTIDE SEQUENCE [LARGE SCALE GENOMIC DNA]</scope>
    <source>
        <strain evidence="10">dk3543</strain>
    </source>
</reference>
<keyword evidence="4 7" id="KW-1133">Transmembrane helix</keyword>
<dbReference type="InterPro" id="IPR050545">
    <property type="entry name" value="Mycobact_MmpL"/>
</dbReference>
<organism evidence="9 10">
    <name type="scientific">Nocardioides jishulii</name>
    <dbReference type="NCBI Taxonomy" id="2575440"/>
    <lineage>
        <taxon>Bacteria</taxon>
        <taxon>Bacillati</taxon>
        <taxon>Actinomycetota</taxon>
        <taxon>Actinomycetes</taxon>
        <taxon>Propionibacteriales</taxon>
        <taxon>Nocardioidaceae</taxon>
        <taxon>Nocardioides</taxon>
    </lineage>
</organism>
<dbReference type="Gene3D" id="1.20.1640.10">
    <property type="entry name" value="Multidrug efflux transporter AcrB transmembrane domain"/>
    <property type="match status" value="2"/>
</dbReference>
<keyword evidence="5 7" id="KW-0472">Membrane</keyword>
<evidence type="ECO:0000256" key="2">
    <source>
        <dbReference type="ARBA" id="ARBA00022475"/>
    </source>
</evidence>
<feature type="transmembrane region" description="Helical" evidence="7">
    <location>
        <begin position="687"/>
        <end position="704"/>
    </location>
</feature>
<feature type="domain" description="Membrane transport protein MMPL" evidence="8">
    <location>
        <begin position="483"/>
        <end position="705"/>
    </location>
</feature>
<evidence type="ECO:0000256" key="3">
    <source>
        <dbReference type="ARBA" id="ARBA00022692"/>
    </source>
</evidence>
<proteinExistence type="predicted"/>
<name>A0A4U2YLX2_9ACTN</name>
<feature type="transmembrane region" description="Helical" evidence="7">
    <location>
        <begin position="538"/>
        <end position="557"/>
    </location>
</feature>
<comment type="caution">
    <text evidence="9">The sequence shown here is derived from an EMBL/GenBank/DDBJ whole genome shotgun (WGS) entry which is preliminary data.</text>
</comment>
<dbReference type="Proteomes" id="UP000307808">
    <property type="component" value="Unassembled WGS sequence"/>
</dbReference>
<feature type="transmembrane region" description="Helical" evidence="7">
    <location>
        <begin position="265"/>
        <end position="288"/>
    </location>
</feature>
<evidence type="ECO:0000313" key="9">
    <source>
        <dbReference type="EMBL" id="TKI62178.1"/>
    </source>
</evidence>
<sequence>MITRLSVERPRTTIAVWLLLAAVAALLALQLGPHLKAGGFKDPEGNAFRGQAVAQEAFGDAANSLQVVLASPEPITDETLDRVAEAAATGAGVSGTSDYRDNPSLISSGRRTAVVNVDYDTTDTATQNEVAKLRATVREAVEETQVRSSVTGAPALDYDLNAQSKADALAAEMIAFPLLILVLLFVYRAVVPTLITLAMAGISIVGAHGVGYLFAREVDMSNLFTTGVSLIGLAVSIDYSLFVVKRYEEYLGAGIDPKAAILNAVATAGHAVRFGGLAVIAALAALYIPGNMVFSSIATAGIVVTAIAIAITTTMLPAVLSVLGRRAFKGRLPGYGKASVPRARTRLAHARPGLTAGVLAGALVLAAVPMVLIKLQVPVASAEILPATADSRKGLEMMGRDLDPASMFPIQVVLQGEPGGTPEALLSAGREIETSAQRSPLVQSVLGLASASVPQGRAADALGAGSEVAVRGTTLAVERGGAHFVRMMVISRTPPDTEQSHALVEDLREAAAASGFTSYVTGATSQGDDFDALVESSIPVILVAVLLLSLVLLGFAFRSALLPVVALGLNALVVLAALGLLTLVWQEVVGEPINSVTPILMFAIIFGLSMDYMVLMASRMKEEYVLGASHPLAIARGSERTSRLVSAAALIMIAVFMSFMVAEVSIVRQLGLGLAMAVVLDAGVVRPFLMPSTLFLLGPAVWGARRTSGRHAPKNEPGEVPDASGSTKAQQGVGHPEVASVGGD</sequence>
<dbReference type="PANTHER" id="PTHR33406">
    <property type="entry name" value="MEMBRANE PROTEIN MJ1562-RELATED"/>
    <property type="match status" value="1"/>
</dbReference>
<evidence type="ECO:0000256" key="6">
    <source>
        <dbReference type="SAM" id="MobiDB-lite"/>
    </source>
</evidence>
<feature type="transmembrane region" description="Helical" evidence="7">
    <location>
        <begin position="221"/>
        <end position="244"/>
    </location>
</feature>
<evidence type="ECO:0000313" key="10">
    <source>
        <dbReference type="Proteomes" id="UP000307808"/>
    </source>
</evidence>
<feature type="region of interest" description="Disordered" evidence="6">
    <location>
        <begin position="707"/>
        <end position="744"/>
    </location>
</feature>
<evidence type="ECO:0000256" key="7">
    <source>
        <dbReference type="SAM" id="Phobius"/>
    </source>
</evidence>
<evidence type="ECO:0000259" key="8">
    <source>
        <dbReference type="Pfam" id="PF03176"/>
    </source>
</evidence>
<feature type="transmembrane region" description="Helical" evidence="7">
    <location>
        <begin position="644"/>
        <end position="667"/>
    </location>
</feature>
<comment type="subcellular location">
    <subcellularLocation>
        <location evidence="1">Cell membrane</location>
        <topology evidence="1">Multi-pass membrane protein</topology>
    </subcellularLocation>
</comment>
<keyword evidence="3 7" id="KW-0812">Transmembrane</keyword>
<dbReference type="InterPro" id="IPR004869">
    <property type="entry name" value="MMPL_dom"/>
</dbReference>
<dbReference type="RefSeq" id="WP_137065447.1">
    <property type="nucleotide sequence ID" value="NZ_CP040748.1"/>
</dbReference>
<feature type="transmembrane region" description="Helical" evidence="7">
    <location>
        <begin position="564"/>
        <end position="585"/>
    </location>
</feature>
<keyword evidence="2" id="KW-1003">Cell membrane</keyword>
<gene>
    <name evidence="9" type="ORF">FC770_07100</name>
</gene>